<dbReference type="PANTHER" id="PTHR34473:SF2">
    <property type="entry name" value="UPF0699 TRANSMEMBRANE PROTEIN YDBT"/>
    <property type="match status" value="1"/>
</dbReference>
<dbReference type="PANTHER" id="PTHR34473">
    <property type="entry name" value="UPF0699 TRANSMEMBRANE PROTEIN YDBS"/>
    <property type="match status" value="1"/>
</dbReference>
<name>A0A7S9HDJ6_9ALTE</name>
<evidence type="ECO:0000313" key="4">
    <source>
        <dbReference type="Proteomes" id="UP000595095"/>
    </source>
</evidence>
<feature type="domain" description="YdbS-like PH" evidence="2">
    <location>
        <begin position="97"/>
        <end position="173"/>
    </location>
</feature>
<evidence type="ECO:0000256" key="1">
    <source>
        <dbReference type="SAM" id="Phobius"/>
    </source>
</evidence>
<keyword evidence="1" id="KW-0472">Membrane</keyword>
<proteinExistence type="predicted"/>
<evidence type="ECO:0000259" key="2">
    <source>
        <dbReference type="Pfam" id="PF03703"/>
    </source>
</evidence>
<dbReference type="InterPro" id="IPR005182">
    <property type="entry name" value="YdbS-like_PH"/>
</dbReference>
<accession>A0A7S9HDJ6</accession>
<keyword evidence="1" id="KW-1133">Transmembrane helix</keyword>
<dbReference type="RefSeq" id="WP_195811306.1">
    <property type="nucleotide sequence ID" value="NZ_CP064795.1"/>
</dbReference>
<reference evidence="3 4" key="1">
    <citation type="submission" date="2020-11" db="EMBL/GenBank/DDBJ databases">
        <title>Complete genome sequence for Salinimonas sp. strain G2-b.</title>
        <authorList>
            <person name="Park S.-J."/>
        </authorList>
    </citation>
    <scope>NUCLEOTIDE SEQUENCE [LARGE SCALE GENOMIC DNA]</scope>
    <source>
        <strain evidence="3 4">G2-b</strain>
    </source>
</reference>
<sequence>MSAQPPPPFSNTPVAPDSLPDIWTLQTSAVSPRYRQLNLTTVAVIFSGLLVIITGFRFQPWFGLTAELQAAYPRACMLLAAVGLVWFVYHFFADLRVRYALREQDLVLHKGLIFKSISCQPILRIQHIELKRGPLERLAGLASLQVFSAGGAGHTFEIPGLPVARAQQLRQFILSHKELDAK</sequence>
<dbReference type="AlphaFoldDB" id="A0A7S9HDJ6"/>
<keyword evidence="1" id="KW-0812">Transmembrane</keyword>
<organism evidence="3 4">
    <name type="scientific">Salinimonas marina</name>
    <dbReference type="NCBI Taxonomy" id="2785918"/>
    <lineage>
        <taxon>Bacteria</taxon>
        <taxon>Pseudomonadati</taxon>
        <taxon>Pseudomonadota</taxon>
        <taxon>Gammaproteobacteria</taxon>
        <taxon>Alteromonadales</taxon>
        <taxon>Alteromonadaceae</taxon>
        <taxon>Alteromonas/Salinimonas group</taxon>
        <taxon>Salinimonas</taxon>
    </lineage>
</organism>
<dbReference type="Proteomes" id="UP000595095">
    <property type="component" value="Chromosome"/>
</dbReference>
<dbReference type="Pfam" id="PF03703">
    <property type="entry name" value="bPH_2"/>
    <property type="match status" value="1"/>
</dbReference>
<feature type="transmembrane region" description="Helical" evidence="1">
    <location>
        <begin position="71"/>
        <end position="92"/>
    </location>
</feature>
<keyword evidence="4" id="KW-1185">Reference proteome</keyword>
<evidence type="ECO:0000313" key="3">
    <source>
        <dbReference type="EMBL" id="QPG06229.1"/>
    </source>
</evidence>
<gene>
    <name evidence="3" type="ORF">IT774_03195</name>
</gene>
<feature type="transmembrane region" description="Helical" evidence="1">
    <location>
        <begin position="37"/>
        <end position="59"/>
    </location>
</feature>
<dbReference type="KEGG" id="smaa:IT774_03195"/>
<dbReference type="EMBL" id="CP064795">
    <property type="protein sequence ID" value="QPG06229.1"/>
    <property type="molecule type" value="Genomic_DNA"/>
</dbReference>
<protein>
    <submittedName>
        <fullName evidence="3">PH domain-containing protein</fullName>
    </submittedName>
</protein>